<proteinExistence type="predicted"/>
<dbReference type="OrthoDB" id="773993at2759"/>
<dbReference type="EMBL" id="JACMSC010000013">
    <property type="protein sequence ID" value="KAG6493763.1"/>
    <property type="molecule type" value="Genomic_DNA"/>
</dbReference>
<evidence type="ECO:0000313" key="2">
    <source>
        <dbReference type="EMBL" id="KAG6493763.1"/>
    </source>
</evidence>
<evidence type="ECO:0000313" key="3">
    <source>
        <dbReference type="Proteomes" id="UP000734854"/>
    </source>
</evidence>
<accession>A0A8J5FRN7</accession>
<keyword evidence="3" id="KW-1185">Reference proteome</keyword>
<dbReference type="Proteomes" id="UP000734854">
    <property type="component" value="Unassembled WGS sequence"/>
</dbReference>
<gene>
    <name evidence="2" type="ORF">ZIOFF_048766</name>
</gene>
<evidence type="ECO:0000256" key="1">
    <source>
        <dbReference type="SAM" id="MobiDB-lite"/>
    </source>
</evidence>
<sequence>MTECEPRIIDVDDPINFTGIFSEESEHMSISSDSLSSSILSSDGSQDVTRCDSFRLSLQSQFSSMPLSTIPLVSLDKGDISEGKYEEGLQAGVVGDEGKEISVACQEGCNCYQIENSVGSSISSDTSSWDFERIDICISSLNLERKDSSELVQGGETALDIFDSDLLSPSFSALSAVRDFKPWPSSRPLASVGQEDEVSSTSTDSDEPLFWPLDHSLYYFLDFEKFLCPSPCGKEDKSVTTARIPLSKLAKLGIHQNSPQANKKDDRGFRRRIPLNSATKCDSKVRGNGAPKTTSMPSMLGISTRTTSPRHPCNISKRRGKPQLKIEVAREEDYDSSEPVNLLSKEAELFDCMLERGSIEDLIGLNEFDGHEGIDANLGEQLTLLLSPCGGLIPLDAEFIKGR</sequence>
<feature type="region of interest" description="Disordered" evidence="1">
    <location>
        <begin position="253"/>
        <end position="272"/>
    </location>
</feature>
<feature type="region of interest" description="Disordered" evidence="1">
    <location>
        <begin position="280"/>
        <end position="312"/>
    </location>
</feature>
<reference evidence="2 3" key="1">
    <citation type="submission" date="2020-08" db="EMBL/GenBank/DDBJ databases">
        <title>Plant Genome Project.</title>
        <authorList>
            <person name="Zhang R.-G."/>
        </authorList>
    </citation>
    <scope>NUCLEOTIDE SEQUENCE [LARGE SCALE GENOMIC DNA]</scope>
    <source>
        <tissue evidence="2">Rhizome</tissue>
    </source>
</reference>
<dbReference type="PANTHER" id="PTHR36707:SF1">
    <property type="entry name" value="T20M3.17 PROTEIN"/>
    <property type="match status" value="1"/>
</dbReference>
<comment type="caution">
    <text evidence="2">The sequence shown here is derived from an EMBL/GenBank/DDBJ whole genome shotgun (WGS) entry which is preliminary data.</text>
</comment>
<name>A0A8J5FRN7_ZINOF</name>
<protein>
    <submittedName>
        <fullName evidence="2">Uncharacterized protein</fullName>
    </submittedName>
</protein>
<dbReference type="AlphaFoldDB" id="A0A8J5FRN7"/>
<feature type="compositionally biased region" description="Polar residues" evidence="1">
    <location>
        <begin position="291"/>
        <end position="309"/>
    </location>
</feature>
<feature type="region of interest" description="Disordered" evidence="1">
    <location>
        <begin position="185"/>
        <end position="205"/>
    </location>
</feature>
<dbReference type="PANTHER" id="PTHR36707">
    <property type="entry name" value="T20M3.17 PROTEIN"/>
    <property type="match status" value="1"/>
</dbReference>
<organism evidence="2 3">
    <name type="scientific">Zingiber officinale</name>
    <name type="common">Ginger</name>
    <name type="synonym">Amomum zingiber</name>
    <dbReference type="NCBI Taxonomy" id="94328"/>
    <lineage>
        <taxon>Eukaryota</taxon>
        <taxon>Viridiplantae</taxon>
        <taxon>Streptophyta</taxon>
        <taxon>Embryophyta</taxon>
        <taxon>Tracheophyta</taxon>
        <taxon>Spermatophyta</taxon>
        <taxon>Magnoliopsida</taxon>
        <taxon>Liliopsida</taxon>
        <taxon>Zingiberales</taxon>
        <taxon>Zingiberaceae</taxon>
        <taxon>Zingiber</taxon>
    </lineage>
</organism>